<name>A0ABW5M3X2_9BACT</name>
<sequence length="212" mass="23699">MASPRIIYIYDALCGWCYGFSPVIRRLYTTYSGAFDFDVLSGGMMTGSRVRPIAEMRAYIEQASKVVEEHTGVSFGEAYHTQILEPGHYTSDSEKPGMAMTLFKAVLPERALEFATTIQNALYRDGVDLNQDTNYGSLVEPFDIDPDEFIAHLSDNAIKEQTWAEFNLVAQYGINGFPSVIVDNGDKLFLVARGYSSYDQLEANVLRAKQSL</sequence>
<dbReference type="Gene3D" id="3.40.30.10">
    <property type="entry name" value="Glutaredoxin"/>
    <property type="match status" value="1"/>
</dbReference>
<evidence type="ECO:0000259" key="1">
    <source>
        <dbReference type="Pfam" id="PF01323"/>
    </source>
</evidence>
<dbReference type="EMBL" id="JBHULN010000003">
    <property type="protein sequence ID" value="MFD2570397.1"/>
    <property type="molecule type" value="Genomic_DNA"/>
</dbReference>
<evidence type="ECO:0000313" key="3">
    <source>
        <dbReference type="Proteomes" id="UP001597469"/>
    </source>
</evidence>
<comment type="caution">
    <text evidence="2">The sequence shown here is derived from an EMBL/GenBank/DDBJ whole genome shotgun (WGS) entry which is preliminary data.</text>
</comment>
<proteinExistence type="predicted"/>
<feature type="domain" description="DSBA-like thioredoxin" evidence="1">
    <location>
        <begin position="7"/>
        <end position="203"/>
    </location>
</feature>
<dbReference type="InterPro" id="IPR036249">
    <property type="entry name" value="Thioredoxin-like_sf"/>
</dbReference>
<dbReference type="Gene3D" id="1.10.472.60">
    <property type="entry name" value="putative protein disulfide isomerase domain"/>
    <property type="match status" value="1"/>
</dbReference>
<organism evidence="2 3">
    <name type="scientific">Spirosoma soli</name>
    <dbReference type="NCBI Taxonomy" id="1770529"/>
    <lineage>
        <taxon>Bacteria</taxon>
        <taxon>Pseudomonadati</taxon>
        <taxon>Bacteroidota</taxon>
        <taxon>Cytophagia</taxon>
        <taxon>Cytophagales</taxon>
        <taxon>Cytophagaceae</taxon>
        <taxon>Spirosoma</taxon>
    </lineage>
</organism>
<dbReference type="Proteomes" id="UP001597469">
    <property type="component" value="Unassembled WGS sequence"/>
</dbReference>
<dbReference type="SUPFAM" id="SSF52833">
    <property type="entry name" value="Thioredoxin-like"/>
    <property type="match status" value="1"/>
</dbReference>
<dbReference type="CDD" id="cd03025">
    <property type="entry name" value="DsbA_FrnE_like"/>
    <property type="match status" value="1"/>
</dbReference>
<evidence type="ECO:0000313" key="2">
    <source>
        <dbReference type="EMBL" id="MFD2570397.1"/>
    </source>
</evidence>
<dbReference type="Pfam" id="PF01323">
    <property type="entry name" value="DSBA"/>
    <property type="match status" value="1"/>
</dbReference>
<gene>
    <name evidence="2" type="ORF">ACFSUS_07110</name>
</gene>
<reference evidence="3" key="1">
    <citation type="journal article" date="2019" name="Int. J. Syst. Evol. Microbiol.">
        <title>The Global Catalogue of Microorganisms (GCM) 10K type strain sequencing project: providing services to taxonomists for standard genome sequencing and annotation.</title>
        <authorList>
            <consortium name="The Broad Institute Genomics Platform"/>
            <consortium name="The Broad Institute Genome Sequencing Center for Infectious Disease"/>
            <person name="Wu L."/>
            <person name="Ma J."/>
        </authorList>
    </citation>
    <scope>NUCLEOTIDE SEQUENCE [LARGE SCALE GENOMIC DNA]</scope>
    <source>
        <strain evidence="3">KCTC 42805</strain>
    </source>
</reference>
<keyword evidence="3" id="KW-1185">Reference proteome</keyword>
<accession>A0ABW5M3X2</accession>
<protein>
    <submittedName>
        <fullName evidence="2">DsbA family protein</fullName>
    </submittedName>
</protein>
<dbReference type="InterPro" id="IPR001853">
    <property type="entry name" value="DSBA-like_thioredoxin_dom"/>
</dbReference>
<dbReference type="RefSeq" id="WP_381521034.1">
    <property type="nucleotide sequence ID" value="NZ_JBHULN010000003.1"/>
</dbReference>